<feature type="transmembrane region" description="Helical" evidence="8">
    <location>
        <begin position="288"/>
        <end position="313"/>
    </location>
</feature>
<evidence type="ECO:0000256" key="7">
    <source>
        <dbReference type="ARBA" id="ARBA00023136"/>
    </source>
</evidence>
<evidence type="ECO:0000313" key="10">
    <source>
        <dbReference type="Proteomes" id="UP000320055"/>
    </source>
</evidence>
<organism evidence="9 10">
    <name type="scientific">Hyella patelloides LEGE 07179</name>
    <dbReference type="NCBI Taxonomy" id="945734"/>
    <lineage>
        <taxon>Bacteria</taxon>
        <taxon>Bacillati</taxon>
        <taxon>Cyanobacteriota</taxon>
        <taxon>Cyanophyceae</taxon>
        <taxon>Pleurocapsales</taxon>
        <taxon>Hyellaceae</taxon>
        <taxon>Hyella</taxon>
    </lineage>
</organism>
<dbReference type="EMBL" id="CAACVJ010000084">
    <property type="protein sequence ID" value="VEP12964.1"/>
    <property type="molecule type" value="Genomic_DNA"/>
</dbReference>
<dbReference type="Pfam" id="PF01032">
    <property type="entry name" value="FecCD"/>
    <property type="match status" value="1"/>
</dbReference>
<keyword evidence="6 8" id="KW-1133">Transmembrane helix</keyword>
<dbReference type="SUPFAM" id="SSF81345">
    <property type="entry name" value="ABC transporter involved in vitamin B12 uptake, BtuC"/>
    <property type="match status" value="1"/>
</dbReference>
<feature type="transmembrane region" description="Helical" evidence="8">
    <location>
        <begin position="319"/>
        <end position="337"/>
    </location>
</feature>
<evidence type="ECO:0000256" key="4">
    <source>
        <dbReference type="ARBA" id="ARBA00022475"/>
    </source>
</evidence>
<keyword evidence="10" id="KW-1185">Reference proteome</keyword>
<comment type="similarity">
    <text evidence="2">Belongs to the binding-protein-dependent transport system permease family. FecCD subfamily.</text>
</comment>
<dbReference type="GO" id="GO:0033214">
    <property type="term" value="P:siderophore-iron import into cell"/>
    <property type="evidence" value="ECO:0007669"/>
    <property type="project" value="TreeGrafter"/>
</dbReference>
<keyword evidence="7 8" id="KW-0472">Membrane</keyword>
<keyword evidence="5 8" id="KW-0812">Transmembrane</keyword>
<feature type="transmembrane region" description="Helical" evidence="8">
    <location>
        <begin position="100"/>
        <end position="122"/>
    </location>
</feature>
<evidence type="ECO:0000313" key="9">
    <source>
        <dbReference type="EMBL" id="VEP12964.1"/>
    </source>
</evidence>
<dbReference type="FunFam" id="1.10.3470.10:FF:000001">
    <property type="entry name" value="Vitamin B12 ABC transporter permease BtuC"/>
    <property type="match status" value="1"/>
</dbReference>
<dbReference type="CDD" id="cd06550">
    <property type="entry name" value="TM_ABC_iron-siderophores_like"/>
    <property type="match status" value="1"/>
</dbReference>
<dbReference type="InterPro" id="IPR000522">
    <property type="entry name" value="ABC_transptr_permease_BtuC"/>
</dbReference>
<dbReference type="RefSeq" id="WP_144871149.1">
    <property type="nucleotide sequence ID" value="NZ_LR213925.1"/>
</dbReference>
<accession>A0A563VNE7</accession>
<evidence type="ECO:0000256" key="6">
    <source>
        <dbReference type="ARBA" id="ARBA00022989"/>
    </source>
</evidence>
<protein>
    <submittedName>
        <fullName evidence="9">Iron-enterobactin transporter subunit membrane component of ABC superfamily</fullName>
    </submittedName>
</protein>
<sequence>MTITENKSYSLKTRGRLPLILGLLLGGFILWLSFIASVTWGAADIPFKDIYQAFTAFDGSSNHLIIRTVRLPRSLIALLVGAALAVAGAIMQGLTRNPLASPGILGVNAGAAFAVVVGTFIFGSSSLNIYAWYAFAGAAISAITVYLLGSVGRGGLTPFNLTIAGAALTAFISSVTSGILIISQRTLEEIRFWLAGSVAGRDLNLLLQVLPYICVGLILALALSRQITILSLGEDTARSLGQSTILIKILAAISIILLAGASVAIAGPIGFVGLIVPHIVRLLVGVDYRWILPYSAIFGAIIVLIADICGRLVVKPSELPVGLIMPLIGAPFFIYLIRWKLKR</sequence>
<feature type="transmembrane region" description="Helical" evidence="8">
    <location>
        <begin position="129"/>
        <end position="149"/>
    </location>
</feature>
<keyword evidence="3" id="KW-0813">Transport</keyword>
<evidence type="ECO:0000256" key="2">
    <source>
        <dbReference type="ARBA" id="ARBA00007935"/>
    </source>
</evidence>
<dbReference type="Gene3D" id="1.10.3470.10">
    <property type="entry name" value="ABC transporter involved in vitamin B12 uptake, BtuC"/>
    <property type="match status" value="1"/>
</dbReference>
<feature type="transmembrane region" description="Helical" evidence="8">
    <location>
        <begin position="161"/>
        <end position="182"/>
    </location>
</feature>
<dbReference type="GO" id="GO:0022857">
    <property type="term" value="F:transmembrane transporter activity"/>
    <property type="evidence" value="ECO:0007669"/>
    <property type="project" value="InterPro"/>
</dbReference>
<feature type="transmembrane region" description="Helical" evidence="8">
    <location>
        <begin position="20"/>
        <end position="43"/>
    </location>
</feature>
<evidence type="ECO:0000256" key="8">
    <source>
        <dbReference type="SAM" id="Phobius"/>
    </source>
</evidence>
<evidence type="ECO:0000256" key="3">
    <source>
        <dbReference type="ARBA" id="ARBA00022448"/>
    </source>
</evidence>
<keyword evidence="4" id="KW-1003">Cell membrane</keyword>
<feature type="transmembrane region" description="Helical" evidence="8">
    <location>
        <begin position="245"/>
        <end position="276"/>
    </location>
</feature>
<gene>
    <name evidence="9" type="primary">fepD</name>
    <name evidence="9" type="ORF">H1P_1740009</name>
</gene>
<dbReference type="PANTHER" id="PTHR30472">
    <property type="entry name" value="FERRIC ENTEROBACTIN TRANSPORT SYSTEM PERMEASE PROTEIN"/>
    <property type="match status" value="1"/>
</dbReference>
<evidence type="ECO:0000256" key="5">
    <source>
        <dbReference type="ARBA" id="ARBA00022692"/>
    </source>
</evidence>
<dbReference type="InterPro" id="IPR037294">
    <property type="entry name" value="ABC_BtuC-like"/>
</dbReference>
<feature type="transmembrane region" description="Helical" evidence="8">
    <location>
        <begin position="75"/>
        <end position="94"/>
    </location>
</feature>
<dbReference type="Proteomes" id="UP000320055">
    <property type="component" value="Unassembled WGS sequence"/>
</dbReference>
<dbReference type="PANTHER" id="PTHR30472:SF1">
    <property type="entry name" value="FE(3+) DICITRATE TRANSPORT SYSTEM PERMEASE PROTEIN FECC-RELATED"/>
    <property type="match status" value="1"/>
</dbReference>
<proteinExistence type="inferred from homology"/>
<dbReference type="OrthoDB" id="9811721at2"/>
<evidence type="ECO:0000256" key="1">
    <source>
        <dbReference type="ARBA" id="ARBA00004651"/>
    </source>
</evidence>
<name>A0A563VNE7_9CYAN</name>
<dbReference type="GO" id="GO:0005886">
    <property type="term" value="C:plasma membrane"/>
    <property type="evidence" value="ECO:0007669"/>
    <property type="project" value="UniProtKB-SubCell"/>
</dbReference>
<comment type="subcellular location">
    <subcellularLocation>
        <location evidence="1">Cell membrane</location>
        <topology evidence="1">Multi-pass membrane protein</topology>
    </subcellularLocation>
</comment>
<feature type="transmembrane region" description="Helical" evidence="8">
    <location>
        <begin position="203"/>
        <end position="225"/>
    </location>
</feature>
<dbReference type="AlphaFoldDB" id="A0A563VNE7"/>
<reference evidence="9 10" key="1">
    <citation type="submission" date="2019-01" db="EMBL/GenBank/DDBJ databases">
        <authorList>
            <person name="Brito A."/>
        </authorList>
    </citation>
    <scope>NUCLEOTIDE SEQUENCE [LARGE SCALE GENOMIC DNA]</scope>
    <source>
        <strain evidence="9">1</strain>
    </source>
</reference>